<dbReference type="EMBL" id="SSSN01000003">
    <property type="protein sequence ID" value="THG35582.1"/>
    <property type="molecule type" value="Genomic_DNA"/>
</dbReference>
<dbReference type="PANTHER" id="PTHR34297">
    <property type="entry name" value="HYPOTHETICAL CYTOSOLIC PROTEIN-RELATED"/>
    <property type="match status" value="1"/>
</dbReference>
<dbReference type="AlphaFoldDB" id="A0A4S4FZE2"/>
<dbReference type="PANTHER" id="PTHR34297:SF3">
    <property type="entry name" value="ALKALINE SHOCK PROTEIN 23"/>
    <property type="match status" value="1"/>
</dbReference>
<gene>
    <name evidence="3" type="ORF">E6C70_05955</name>
</gene>
<dbReference type="OrthoDB" id="9808942at2"/>
<proteinExistence type="inferred from homology"/>
<comment type="similarity">
    <text evidence="1">Belongs to the asp23 family.</text>
</comment>
<comment type="caution">
    <text evidence="3">The sequence shown here is derived from an EMBL/GenBank/DDBJ whole genome shotgun (WGS) entry which is preliminary data.</text>
</comment>
<dbReference type="InterPro" id="IPR005531">
    <property type="entry name" value="Asp23"/>
</dbReference>
<evidence type="ECO:0000313" key="3">
    <source>
        <dbReference type="EMBL" id="THG35582.1"/>
    </source>
</evidence>
<keyword evidence="4" id="KW-1185">Reference proteome</keyword>
<dbReference type="Pfam" id="PF03780">
    <property type="entry name" value="Asp23"/>
    <property type="match status" value="1"/>
</dbReference>
<reference evidence="3 4" key="1">
    <citation type="submission" date="2019-04" db="EMBL/GenBank/DDBJ databases">
        <authorList>
            <person name="Jiang L."/>
        </authorList>
    </citation>
    <scope>NUCLEOTIDE SEQUENCE [LARGE SCALE GENOMIC DNA]</scope>
    <source>
        <strain evidence="3 4">YIM 131861</strain>
    </source>
</reference>
<evidence type="ECO:0000256" key="1">
    <source>
        <dbReference type="ARBA" id="ARBA00005721"/>
    </source>
</evidence>
<name>A0A4S4FZE2_9MICO</name>
<dbReference type="Proteomes" id="UP000307380">
    <property type="component" value="Unassembled WGS sequence"/>
</dbReference>
<feature type="compositionally biased region" description="Low complexity" evidence="2">
    <location>
        <begin position="1"/>
        <end position="18"/>
    </location>
</feature>
<feature type="region of interest" description="Disordered" evidence="2">
    <location>
        <begin position="1"/>
        <end position="22"/>
    </location>
</feature>
<organism evidence="3 4">
    <name type="scientific">Orlajensenia flava</name>
    <dbReference type="NCBI Taxonomy" id="2565934"/>
    <lineage>
        <taxon>Bacteria</taxon>
        <taxon>Bacillati</taxon>
        <taxon>Actinomycetota</taxon>
        <taxon>Actinomycetes</taxon>
        <taxon>Micrococcales</taxon>
        <taxon>Microbacteriaceae</taxon>
        <taxon>Orlajensenia</taxon>
    </lineage>
</organism>
<evidence type="ECO:0000313" key="4">
    <source>
        <dbReference type="Proteomes" id="UP000307380"/>
    </source>
</evidence>
<sequence>MANMTTATTASSGTTMSTSGGGRTVINDSVVAKVAGIAAREVPGVHALGGGAARVMGAIRDAMSSTDLSQGISVEVGETQVAVDVTIVAEYPVPLQDVASRVRSAVTTAIETLVGMDVTEVNVTVNDVNLPSDDSDSAAESRVL</sequence>
<evidence type="ECO:0000256" key="2">
    <source>
        <dbReference type="SAM" id="MobiDB-lite"/>
    </source>
</evidence>
<accession>A0A4S4FZE2</accession>
<protein>
    <submittedName>
        <fullName evidence="3">Asp23/Gls24 family envelope stress response protein</fullName>
    </submittedName>
</protein>